<dbReference type="OrthoDB" id="73788at2759"/>
<evidence type="ECO:0000259" key="2">
    <source>
        <dbReference type="PROSITE" id="PS50858"/>
    </source>
</evidence>
<evidence type="ECO:0000313" key="4">
    <source>
        <dbReference type="Proteomes" id="UP000799766"/>
    </source>
</evidence>
<feature type="region of interest" description="Disordered" evidence="1">
    <location>
        <begin position="340"/>
        <end position="476"/>
    </location>
</feature>
<feature type="compositionally biased region" description="Low complexity" evidence="1">
    <location>
        <begin position="375"/>
        <end position="387"/>
    </location>
</feature>
<feature type="region of interest" description="Disordered" evidence="1">
    <location>
        <begin position="1"/>
        <end position="49"/>
    </location>
</feature>
<feature type="compositionally biased region" description="Polar residues" evidence="1">
    <location>
        <begin position="362"/>
        <end position="374"/>
    </location>
</feature>
<name>A0A6A6NR95_9PEZI</name>
<feature type="compositionally biased region" description="Basic and acidic residues" evidence="1">
    <location>
        <begin position="1"/>
        <end position="10"/>
    </location>
</feature>
<feature type="compositionally biased region" description="Basic and acidic residues" evidence="1">
    <location>
        <begin position="18"/>
        <end position="30"/>
    </location>
</feature>
<reference evidence="3" key="1">
    <citation type="journal article" date="2020" name="Stud. Mycol.">
        <title>101 Dothideomycetes genomes: a test case for predicting lifestyles and emergence of pathogens.</title>
        <authorList>
            <person name="Haridas S."/>
            <person name="Albert R."/>
            <person name="Binder M."/>
            <person name="Bloem J."/>
            <person name="Labutti K."/>
            <person name="Salamov A."/>
            <person name="Andreopoulos B."/>
            <person name="Baker S."/>
            <person name="Barry K."/>
            <person name="Bills G."/>
            <person name="Bluhm B."/>
            <person name="Cannon C."/>
            <person name="Castanera R."/>
            <person name="Culley D."/>
            <person name="Daum C."/>
            <person name="Ezra D."/>
            <person name="Gonzalez J."/>
            <person name="Henrissat B."/>
            <person name="Kuo A."/>
            <person name="Liang C."/>
            <person name="Lipzen A."/>
            <person name="Lutzoni F."/>
            <person name="Magnuson J."/>
            <person name="Mondo S."/>
            <person name="Nolan M."/>
            <person name="Ohm R."/>
            <person name="Pangilinan J."/>
            <person name="Park H.-J."/>
            <person name="Ramirez L."/>
            <person name="Alfaro M."/>
            <person name="Sun H."/>
            <person name="Tritt A."/>
            <person name="Yoshinaga Y."/>
            <person name="Zwiers L.-H."/>
            <person name="Turgeon B."/>
            <person name="Goodwin S."/>
            <person name="Spatafora J."/>
            <person name="Crous P."/>
            <person name="Grigoriev I."/>
        </authorList>
    </citation>
    <scope>NUCLEOTIDE SEQUENCE</scope>
    <source>
        <strain evidence="3">ATCC 16933</strain>
    </source>
</reference>
<dbReference type="InterPro" id="IPR051494">
    <property type="entry name" value="BSD_domain-containing"/>
</dbReference>
<protein>
    <recommendedName>
        <fullName evidence="2">BSD domain-containing protein</fullName>
    </recommendedName>
</protein>
<dbReference type="PANTHER" id="PTHR16019:SF5">
    <property type="entry name" value="BSD DOMAIN-CONTAINING PROTEIN 1"/>
    <property type="match status" value="1"/>
</dbReference>
<dbReference type="InterPro" id="IPR005607">
    <property type="entry name" value="BSD_dom"/>
</dbReference>
<feature type="compositionally biased region" description="Low complexity" evidence="1">
    <location>
        <begin position="401"/>
        <end position="415"/>
    </location>
</feature>
<dbReference type="SMART" id="SM00751">
    <property type="entry name" value="BSD"/>
    <property type="match status" value="1"/>
</dbReference>
<evidence type="ECO:0000313" key="3">
    <source>
        <dbReference type="EMBL" id="KAF2453833.1"/>
    </source>
</evidence>
<dbReference type="EMBL" id="MU001695">
    <property type="protein sequence ID" value="KAF2453833.1"/>
    <property type="molecule type" value="Genomic_DNA"/>
</dbReference>
<dbReference type="Proteomes" id="UP000799766">
    <property type="component" value="Unassembled WGS sequence"/>
</dbReference>
<feature type="domain" description="BSD" evidence="2">
    <location>
        <begin position="279"/>
        <end position="331"/>
    </location>
</feature>
<dbReference type="AlphaFoldDB" id="A0A6A6NR95"/>
<feature type="compositionally biased region" description="Acidic residues" evidence="1">
    <location>
        <begin position="347"/>
        <end position="361"/>
    </location>
</feature>
<organism evidence="3 4">
    <name type="scientific">Lineolata rhizophorae</name>
    <dbReference type="NCBI Taxonomy" id="578093"/>
    <lineage>
        <taxon>Eukaryota</taxon>
        <taxon>Fungi</taxon>
        <taxon>Dikarya</taxon>
        <taxon>Ascomycota</taxon>
        <taxon>Pezizomycotina</taxon>
        <taxon>Dothideomycetes</taxon>
        <taxon>Dothideomycetes incertae sedis</taxon>
        <taxon>Lineolatales</taxon>
        <taxon>Lineolataceae</taxon>
        <taxon>Lineolata</taxon>
    </lineage>
</organism>
<feature type="compositionally biased region" description="Low complexity" evidence="1">
    <location>
        <begin position="443"/>
        <end position="457"/>
    </location>
</feature>
<keyword evidence="4" id="KW-1185">Reference proteome</keyword>
<dbReference type="InterPro" id="IPR035925">
    <property type="entry name" value="BSD_dom_sf"/>
</dbReference>
<sequence length="476" mass="50841">MDVAYDHIQEENFPDEDEFRKNENGGDKDNGNGGASGGNAQHRASGSFNTELQDAYRAFSNSPWGARLGGFFGTVRKQGEHYYEEARQEYSAASEQATRGFSDLRETIMNRTRSLSLQQQGASPDDPLAGPPSDDDTTTEKGAASGAAAPSTGVANLPADILHEAENMLSRFRSEAARRLRDIERAEDAADEALLKFGANIRNFLRDAVTIAPPEAGGASGAGAAGGQGAEGGEVLFESKDAEGRRVLHTTRLDASLHAIHASADKFTSDPDSPEFAKWAAGFDVSKQTDAIARDLEKYDELRKTMEALVPEKVEYGAFWTRYYFLRHVVESDEQRRREMLKATAAEPEEEVAWEDSDDESSTPNNTTDQPTIKTPTAATTATGPGPEASQETLKQPSAPPAAAAAGPSDCSGASLKPGAGSPRRSNDQHSSADSDASYDLVSGAPSSRAPSSPKEAGGNGKKEEAVAEESDEDWE</sequence>
<feature type="region of interest" description="Disordered" evidence="1">
    <location>
        <begin position="116"/>
        <end position="155"/>
    </location>
</feature>
<dbReference type="Gene3D" id="1.10.3970.10">
    <property type="entry name" value="BSD domain"/>
    <property type="match status" value="1"/>
</dbReference>
<dbReference type="Pfam" id="PF03909">
    <property type="entry name" value="BSD"/>
    <property type="match status" value="1"/>
</dbReference>
<feature type="compositionally biased region" description="Low complexity" evidence="1">
    <location>
        <begin position="140"/>
        <end position="155"/>
    </location>
</feature>
<dbReference type="SUPFAM" id="SSF140383">
    <property type="entry name" value="BSD domain-like"/>
    <property type="match status" value="1"/>
</dbReference>
<dbReference type="PANTHER" id="PTHR16019">
    <property type="entry name" value="SYNAPSE-ASSOCIATED PROTEIN"/>
    <property type="match status" value="1"/>
</dbReference>
<accession>A0A6A6NR95</accession>
<proteinExistence type="predicted"/>
<gene>
    <name evidence="3" type="ORF">BDY21DRAFT_310090</name>
</gene>
<feature type="compositionally biased region" description="Acidic residues" evidence="1">
    <location>
        <begin position="467"/>
        <end position="476"/>
    </location>
</feature>
<dbReference type="PROSITE" id="PS50858">
    <property type="entry name" value="BSD"/>
    <property type="match status" value="1"/>
</dbReference>
<evidence type="ECO:0000256" key="1">
    <source>
        <dbReference type="SAM" id="MobiDB-lite"/>
    </source>
</evidence>
<dbReference type="GO" id="GO:0005737">
    <property type="term" value="C:cytoplasm"/>
    <property type="evidence" value="ECO:0007669"/>
    <property type="project" value="TreeGrafter"/>
</dbReference>